<sequence>MFCDMSILLLIPFALIHYVQATTTLTLGWTYLTTDSQGSIIWDKNYWVNSSLTTSGYYFRVCSVSTPCPIYTYCISGTLRGASATSICPSTEPCGADYLYSSLADNAPLYSYWCAASSYSRHTYIFLNVDSTSTPTPASTLATTTTASSVAQSTITARPTIPSSIPSPTSTSFPQPPSTGKNTKTTGIIVGGVVGGIAVVGAIVIAVLLILRRGRRNPSAPSPNTPAMSYGYASPLQKFSQNSTDGLNSHASAYYSMHSGMLSSAASPAPQYPAPGPGIMDYPELAGTRNA</sequence>
<evidence type="ECO:0000256" key="3">
    <source>
        <dbReference type="SAM" id="SignalP"/>
    </source>
</evidence>
<feature type="compositionally biased region" description="Low complexity" evidence="1">
    <location>
        <begin position="158"/>
        <end position="173"/>
    </location>
</feature>
<protein>
    <recommendedName>
        <fullName evidence="6">Mid2 domain-containing protein</fullName>
    </recommendedName>
</protein>
<dbReference type="STRING" id="1231657.A0A1Y1ZJY5"/>
<feature type="region of interest" description="Disordered" evidence="1">
    <location>
        <begin position="158"/>
        <end position="181"/>
    </location>
</feature>
<organism evidence="4 5">
    <name type="scientific">Clohesyomyces aquaticus</name>
    <dbReference type="NCBI Taxonomy" id="1231657"/>
    <lineage>
        <taxon>Eukaryota</taxon>
        <taxon>Fungi</taxon>
        <taxon>Dikarya</taxon>
        <taxon>Ascomycota</taxon>
        <taxon>Pezizomycotina</taxon>
        <taxon>Dothideomycetes</taxon>
        <taxon>Pleosporomycetidae</taxon>
        <taxon>Pleosporales</taxon>
        <taxon>Lindgomycetaceae</taxon>
        <taxon>Clohesyomyces</taxon>
    </lineage>
</organism>
<feature type="transmembrane region" description="Helical" evidence="2">
    <location>
        <begin position="188"/>
        <end position="211"/>
    </location>
</feature>
<keyword evidence="2" id="KW-1133">Transmembrane helix</keyword>
<keyword evidence="2" id="KW-0812">Transmembrane</keyword>
<evidence type="ECO:0000313" key="5">
    <source>
        <dbReference type="Proteomes" id="UP000193144"/>
    </source>
</evidence>
<evidence type="ECO:0000256" key="2">
    <source>
        <dbReference type="SAM" id="Phobius"/>
    </source>
</evidence>
<dbReference type="EMBL" id="MCFA01000074">
    <property type="protein sequence ID" value="ORY10337.1"/>
    <property type="molecule type" value="Genomic_DNA"/>
</dbReference>
<evidence type="ECO:0000256" key="1">
    <source>
        <dbReference type="SAM" id="MobiDB-lite"/>
    </source>
</evidence>
<dbReference type="Proteomes" id="UP000193144">
    <property type="component" value="Unassembled WGS sequence"/>
</dbReference>
<reference evidence="4 5" key="1">
    <citation type="submission" date="2016-07" db="EMBL/GenBank/DDBJ databases">
        <title>Pervasive Adenine N6-methylation of Active Genes in Fungi.</title>
        <authorList>
            <consortium name="DOE Joint Genome Institute"/>
            <person name="Mondo S.J."/>
            <person name="Dannebaum R.O."/>
            <person name="Kuo R.C."/>
            <person name="Labutti K."/>
            <person name="Haridas S."/>
            <person name="Kuo A."/>
            <person name="Salamov A."/>
            <person name="Ahrendt S.R."/>
            <person name="Lipzen A."/>
            <person name="Sullivan W."/>
            <person name="Andreopoulos W.B."/>
            <person name="Clum A."/>
            <person name="Lindquist E."/>
            <person name="Daum C."/>
            <person name="Ramamoorthy G.K."/>
            <person name="Gryganskyi A."/>
            <person name="Culley D."/>
            <person name="Magnuson J.K."/>
            <person name="James T.Y."/>
            <person name="O'Malley M.A."/>
            <person name="Stajich J.E."/>
            <person name="Spatafora J.W."/>
            <person name="Visel A."/>
            <person name="Grigoriev I.V."/>
        </authorList>
    </citation>
    <scope>NUCLEOTIDE SEQUENCE [LARGE SCALE GENOMIC DNA]</scope>
    <source>
        <strain evidence="4 5">CBS 115471</strain>
    </source>
</reference>
<gene>
    <name evidence="4" type="ORF">BCR34DRAFT_352402</name>
</gene>
<name>A0A1Y1ZJY5_9PLEO</name>
<evidence type="ECO:0000313" key="4">
    <source>
        <dbReference type="EMBL" id="ORY10337.1"/>
    </source>
</evidence>
<keyword evidence="3" id="KW-0732">Signal</keyword>
<keyword evidence="2" id="KW-0472">Membrane</keyword>
<keyword evidence="5" id="KW-1185">Reference proteome</keyword>
<dbReference type="AlphaFoldDB" id="A0A1Y1ZJY5"/>
<comment type="caution">
    <text evidence="4">The sequence shown here is derived from an EMBL/GenBank/DDBJ whole genome shotgun (WGS) entry which is preliminary data.</text>
</comment>
<accession>A0A1Y1ZJY5</accession>
<proteinExistence type="predicted"/>
<feature type="signal peptide" evidence="3">
    <location>
        <begin position="1"/>
        <end position="21"/>
    </location>
</feature>
<evidence type="ECO:0008006" key="6">
    <source>
        <dbReference type="Google" id="ProtNLM"/>
    </source>
</evidence>
<feature type="chain" id="PRO_5011988156" description="Mid2 domain-containing protein" evidence="3">
    <location>
        <begin position="22"/>
        <end position="291"/>
    </location>
</feature>